<organism evidence="3 4">
    <name type="scientific">Kitasatospora atroaurantiaca</name>
    <dbReference type="NCBI Taxonomy" id="285545"/>
    <lineage>
        <taxon>Bacteria</taxon>
        <taxon>Bacillati</taxon>
        <taxon>Actinomycetota</taxon>
        <taxon>Actinomycetes</taxon>
        <taxon>Kitasatosporales</taxon>
        <taxon>Streptomycetaceae</taxon>
        <taxon>Kitasatospora</taxon>
    </lineage>
</organism>
<evidence type="ECO:0000313" key="4">
    <source>
        <dbReference type="Proteomes" id="UP000318416"/>
    </source>
</evidence>
<evidence type="ECO:0000256" key="1">
    <source>
        <dbReference type="SAM" id="MobiDB-lite"/>
    </source>
</evidence>
<keyword evidence="4" id="KW-1185">Reference proteome</keyword>
<comment type="caution">
    <text evidence="3">The sequence shown here is derived from an EMBL/GenBank/DDBJ whole genome shotgun (WGS) entry which is preliminary data.</text>
</comment>
<dbReference type="RefSeq" id="WP_145789004.1">
    <property type="nucleotide sequence ID" value="NZ_BAAABR010000002.1"/>
</dbReference>
<dbReference type="PROSITE" id="PS51257">
    <property type="entry name" value="PROKAR_LIPOPROTEIN"/>
    <property type="match status" value="1"/>
</dbReference>
<gene>
    <name evidence="3" type="ORF">FB465_1659</name>
</gene>
<evidence type="ECO:0000313" key="3">
    <source>
        <dbReference type="EMBL" id="TWE16676.1"/>
    </source>
</evidence>
<dbReference type="Proteomes" id="UP000318416">
    <property type="component" value="Unassembled WGS sequence"/>
</dbReference>
<feature type="compositionally biased region" description="Low complexity" evidence="1">
    <location>
        <begin position="75"/>
        <end position="85"/>
    </location>
</feature>
<accession>A0A561EM31</accession>
<dbReference type="OrthoDB" id="3830613at2"/>
<feature type="compositionally biased region" description="Low complexity" evidence="1">
    <location>
        <begin position="42"/>
        <end position="65"/>
    </location>
</feature>
<evidence type="ECO:0000256" key="2">
    <source>
        <dbReference type="SAM" id="SignalP"/>
    </source>
</evidence>
<dbReference type="AlphaFoldDB" id="A0A561EM31"/>
<keyword evidence="2" id="KW-0732">Signal</keyword>
<feature type="chain" id="PRO_5038645608" evidence="2">
    <location>
        <begin position="34"/>
        <end position="186"/>
    </location>
</feature>
<dbReference type="EMBL" id="VIVR01000001">
    <property type="protein sequence ID" value="TWE16676.1"/>
    <property type="molecule type" value="Genomic_DNA"/>
</dbReference>
<feature type="signal peptide" evidence="2">
    <location>
        <begin position="1"/>
        <end position="33"/>
    </location>
</feature>
<proteinExistence type="predicted"/>
<name>A0A561EM31_9ACTN</name>
<protein>
    <submittedName>
        <fullName evidence="3">Uncharacterized protein</fullName>
    </submittedName>
</protein>
<reference evidence="3 4" key="1">
    <citation type="submission" date="2019-06" db="EMBL/GenBank/DDBJ databases">
        <title>Sequencing the genomes of 1000 actinobacteria strains.</title>
        <authorList>
            <person name="Klenk H.-P."/>
        </authorList>
    </citation>
    <scope>NUCLEOTIDE SEQUENCE [LARGE SCALE GENOMIC DNA]</scope>
    <source>
        <strain evidence="3 4">DSM 41649</strain>
    </source>
</reference>
<sequence length="186" mass="18436">MDEKTAAVPVRATRRRRVTALAGLMLAVGTVAACGSAGGSTGASASATGQPSASASPSATASPSPSSSPTPAPSASPSGPGIAVGEPAPVKLPALAHQVQGNTLTVWFYGGVCAKYGLKVDESKQGEVDVRVVVTEPAPRGRECPALAKRETVTAQLDHPLAGRKVIDLGTGQQVPLDPGPAGGPQ</sequence>
<feature type="region of interest" description="Disordered" evidence="1">
    <location>
        <begin position="35"/>
        <end position="87"/>
    </location>
</feature>